<keyword evidence="1" id="KW-0175">Coiled coil</keyword>
<evidence type="ECO:0000313" key="3">
    <source>
        <dbReference type="Proteomes" id="UP000263012"/>
    </source>
</evidence>
<dbReference type="KEGG" id="hdf:AArcSl_0641"/>
<dbReference type="OrthoDB" id="351021at2157"/>
<keyword evidence="3" id="KW-1185">Reference proteome</keyword>
<dbReference type="Proteomes" id="UP000263012">
    <property type="component" value="Chromosome"/>
</dbReference>
<dbReference type="GeneID" id="37876979"/>
<accession>A0A343TGR9</accession>
<evidence type="ECO:0000256" key="1">
    <source>
        <dbReference type="SAM" id="Coils"/>
    </source>
</evidence>
<dbReference type="EMBL" id="CP025066">
    <property type="protein sequence ID" value="AUX08291.1"/>
    <property type="molecule type" value="Genomic_DNA"/>
</dbReference>
<dbReference type="AlphaFoldDB" id="A0A343TGR9"/>
<name>A0A343TGR9_9EURY</name>
<sequence length="144" mass="16908">MSKRRKSVTIDENLADEVDRRSEINFSGLVNDLIENYLSEGDNPHKVKAALTVRLDRIESEIERKEKQLNQLREEREEIENLIEEQEEKRDPQLEKGLKVLQNLPEEKLHTENKAVKNWARKIGIPAENLVEKVEEYDSSDESR</sequence>
<dbReference type="RefSeq" id="WP_133412115.1">
    <property type="nucleotide sequence ID" value="NZ_CP025066.1"/>
</dbReference>
<gene>
    <name evidence="2" type="ORF">AArcSl_0641</name>
</gene>
<evidence type="ECO:0000313" key="2">
    <source>
        <dbReference type="EMBL" id="AUX08291.1"/>
    </source>
</evidence>
<protein>
    <submittedName>
        <fullName evidence="2">Uncharacterized protein</fullName>
    </submittedName>
</protein>
<feature type="coiled-coil region" evidence="1">
    <location>
        <begin position="48"/>
        <end position="96"/>
    </location>
</feature>
<proteinExistence type="predicted"/>
<organism evidence="2 3">
    <name type="scientific">Halalkaliarchaeum desulfuricum</name>
    <dbReference type="NCBI Taxonomy" id="2055893"/>
    <lineage>
        <taxon>Archaea</taxon>
        <taxon>Methanobacteriati</taxon>
        <taxon>Methanobacteriota</taxon>
        <taxon>Stenosarchaea group</taxon>
        <taxon>Halobacteria</taxon>
        <taxon>Halobacteriales</taxon>
        <taxon>Haloferacaceae</taxon>
        <taxon>Halalkaliarchaeum</taxon>
    </lineage>
</organism>
<reference evidence="3" key="1">
    <citation type="submission" date="2017-11" db="EMBL/GenBank/DDBJ databases">
        <title>Phenotypic and genomic properties of facultatively anaerobic sulfur-reducing natronoarchaea from hypersaline soda lakes.</title>
        <authorList>
            <person name="Sorokin D.Y."/>
            <person name="Kublanov I.V."/>
            <person name="Roman P."/>
            <person name="Sinninghe Damste J.S."/>
            <person name="Golyshin P.N."/>
            <person name="Rojo D."/>
            <person name="Ciordia S."/>
            <person name="Mena M.D.C."/>
            <person name="Ferrer M."/>
            <person name="Messina E."/>
            <person name="Smedile F."/>
            <person name="La Spada G."/>
            <person name="La Cono V."/>
            <person name="Yakimov M.M."/>
        </authorList>
    </citation>
    <scope>NUCLEOTIDE SEQUENCE [LARGE SCALE GENOMIC DNA]</scope>
    <source>
        <strain evidence="3">AArc-Sl</strain>
    </source>
</reference>